<dbReference type="Proteomes" id="UP000680714">
    <property type="component" value="Unassembled WGS sequence"/>
</dbReference>
<name>A0ABS5IGG1_9PROT</name>
<sequence>MTCKICGTEAGEADHCSEHCRLKLECLRIAWDRAAKMVGVNGYYDRRYREHLRNHNTRGANTMRKEWETARARLGERP</sequence>
<reference evidence="1 2" key="1">
    <citation type="submission" date="2021-04" db="EMBL/GenBank/DDBJ databases">
        <title>Magnetospirillum sulfuroxidans sp. nov., a facultative chemolithoautotrophic sulfur-oxidizing alphaproteobacterium isolated from freshwater sediment and proposals for Paramagetospirillum gen. nov., and Magnetospirillaceae fam. nov.</title>
        <authorList>
            <person name="Koziaeva V."/>
            <person name="Geelhoed J.S."/>
            <person name="Sorokin D.Y."/>
            <person name="Grouzdev D.S."/>
        </authorList>
    </citation>
    <scope>NUCLEOTIDE SEQUENCE [LARGE SCALE GENOMIC DNA]</scope>
    <source>
        <strain evidence="1 2">J10</strain>
    </source>
</reference>
<dbReference type="EMBL" id="JAGTUF010000024">
    <property type="protein sequence ID" value="MBR9973506.1"/>
    <property type="molecule type" value="Genomic_DNA"/>
</dbReference>
<dbReference type="RefSeq" id="WP_211551298.1">
    <property type="nucleotide sequence ID" value="NZ_JAGTUF010000024.1"/>
</dbReference>
<keyword evidence="2" id="KW-1185">Reference proteome</keyword>
<evidence type="ECO:0000313" key="1">
    <source>
        <dbReference type="EMBL" id="MBR9973506.1"/>
    </source>
</evidence>
<organism evidence="1 2">
    <name type="scientific">Magnetospirillum sulfuroxidans</name>
    <dbReference type="NCBI Taxonomy" id="611300"/>
    <lineage>
        <taxon>Bacteria</taxon>
        <taxon>Pseudomonadati</taxon>
        <taxon>Pseudomonadota</taxon>
        <taxon>Alphaproteobacteria</taxon>
        <taxon>Rhodospirillales</taxon>
        <taxon>Rhodospirillaceae</taxon>
        <taxon>Magnetospirillum</taxon>
    </lineage>
</organism>
<protein>
    <submittedName>
        <fullName evidence="1">Uncharacterized protein</fullName>
    </submittedName>
</protein>
<evidence type="ECO:0000313" key="2">
    <source>
        <dbReference type="Proteomes" id="UP000680714"/>
    </source>
</evidence>
<comment type="caution">
    <text evidence="1">The sequence shown here is derived from an EMBL/GenBank/DDBJ whole genome shotgun (WGS) entry which is preliminary data.</text>
</comment>
<gene>
    <name evidence="1" type="ORF">KEC16_17400</name>
</gene>
<accession>A0ABS5IGG1</accession>
<proteinExistence type="predicted"/>